<dbReference type="SMART" id="SM00380">
    <property type="entry name" value="AP2"/>
    <property type="match status" value="1"/>
</dbReference>
<feature type="domain" description="AP2/ERF" evidence="7">
    <location>
        <begin position="128"/>
        <end position="185"/>
    </location>
</feature>
<dbReference type="InterPro" id="IPR001471">
    <property type="entry name" value="AP2/ERF_dom"/>
</dbReference>
<dbReference type="GO" id="GO:0005634">
    <property type="term" value="C:nucleus"/>
    <property type="evidence" value="ECO:0007669"/>
    <property type="project" value="UniProtKB-SubCell"/>
</dbReference>
<dbReference type="InterPro" id="IPR016177">
    <property type="entry name" value="DNA-bd_dom_sf"/>
</dbReference>
<organism evidence="8 9">
    <name type="scientific">Lithospermum erythrorhizon</name>
    <name type="common">Purple gromwell</name>
    <name type="synonym">Lithospermum officinale var. erythrorhizon</name>
    <dbReference type="NCBI Taxonomy" id="34254"/>
    <lineage>
        <taxon>Eukaryota</taxon>
        <taxon>Viridiplantae</taxon>
        <taxon>Streptophyta</taxon>
        <taxon>Embryophyta</taxon>
        <taxon>Tracheophyta</taxon>
        <taxon>Spermatophyta</taxon>
        <taxon>Magnoliopsida</taxon>
        <taxon>eudicotyledons</taxon>
        <taxon>Gunneridae</taxon>
        <taxon>Pentapetalae</taxon>
        <taxon>asterids</taxon>
        <taxon>lamiids</taxon>
        <taxon>Boraginales</taxon>
        <taxon>Boraginaceae</taxon>
        <taxon>Boraginoideae</taxon>
        <taxon>Lithospermeae</taxon>
        <taxon>Lithospermum</taxon>
    </lineage>
</organism>
<dbReference type="AlphaFoldDB" id="A0AAV3QTS3"/>
<evidence type="ECO:0000313" key="9">
    <source>
        <dbReference type="Proteomes" id="UP001454036"/>
    </source>
</evidence>
<dbReference type="PANTHER" id="PTHR31190:SF181">
    <property type="entry name" value="OS02G0764700 PROTEIN"/>
    <property type="match status" value="1"/>
</dbReference>
<keyword evidence="6" id="KW-0539">Nucleus</keyword>
<evidence type="ECO:0000256" key="6">
    <source>
        <dbReference type="ARBA" id="ARBA00023242"/>
    </source>
</evidence>
<dbReference type="PROSITE" id="PS51032">
    <property type="entry name" value="AP2_ERF"/>
    <property type="match status" value="1"/>
</dbReference>
<dbReference type="Pfam" id="PF00847">
    <property type="entry name" value="AP2"/>
    <property type="match status" value="1"/>
</dbReference>
<keyword evidence="5" id="KW-0804">Transcription</keyword>
<dbReference type="InterPro" id="IPR044808">
    <property type="entry name" value="ERF_plant"/>
</dbReference>
<dbReference type="GO" id="GO:0003700">
    <property type="term" value="F:DNA-binding transcription factor activity"/>
    <property type="evidence" value="ECO:0007669"/>
    <property type="project" value="InterPro"/>
</dbReference>
<evidence type="ECO:0000256" key="5">
    <source>
        <dbReference type="ARBA" id="ARBA00023163"/>
    </source>
</evidence>
<comment type="subcellular location">
    <subcellularLocation>
        <location evidence="1">Nucleus</location>
    </subcellularLocation>
</comment>
<keyword evidence="9" id="KW-1185">Reference proteome</keyword>
<dbReference type="PRINTS" id="PR00367">
    <property type="entry name" value="ETHRSPELEMNT"/>
</dbReference>
<dbReference type="GO" id="GO:0003677">
    <property type="term" value="F:DNA binding"/>
    <property type="evidence" value="ECO:0007669"/>
    <property type="project" value="UniProtKB-KW"/>
</dbReference>
<dbReference type="GO" id="GO:0006952">
    <property type="term" value="P:defense response"/>
    <property type="evidence" value="ECO:0007669"/>
    <property type="project" value="UniProtKB-KW"/>
</dbReference>
<dbReference type="InterPro" id="IPR036955">
    <property type="entry name" value="AP2/ERF_dom_sf"/>
</dbReference>
<dbReference type="Gene3D" id="3.30.730.10">
    <property type="entry name" value="AP2/ERF domain"/>
    <property type="match status" value="1"/>
</dbReference>
<reference evidence="8 9" key="1">
    <citation type="submission" date="2024-01" db="EMBL/GenBank/DDBJ databases">
        <title>The complete chloroplast genome sequence of Lithospermum erythrorhizon: insights into the phylogenetic relationship among Boraginaceae species and the maternal lineages of purple gromwells.</title>
        <authorList>
            <person name="Okada T."/>
            <person name="Watanabe K."/>
        </authorList>
    </citation>
    <scope>NUCLEOTIDE SEQUENCE [LARGE SCALE GENOMIC DNA]</scope>
</reference>
<evidence type="ECO:0000256" key="1">
    <source>
        <dbReference type="ARBA" id="ARBA00004123"/>
    </source>
</evidence>
<dbReference type="CDD" id="cd00018">
    <property type="entry name" value="AP2"/>
    <property type="match status" value="1"/>
</dbReference>
<dbReference type="GO" id="GO:0009873">
    <property type="term" value="P:ethylene-activated signaling pathway"/>
    <property type="evidence" value="ECO:0007669"/>
    <property type="project" value="InterPro"/>
</dbReference>
<name>A0AAV3QTS3_LITER</name>
<dbReference type="SUPFAM" id="SSF54171">
    <property type="entry name" value="DNA-binding domain"/>
    <property type="match status" value="1"/>
</dbReference>
<evidence type="ECO:0000256" key="4">
    <source>
        <dbReference type="ARBA" id="ARBA00023125"/>
    </source>
</evidence>
<dbReference type="PANTHER" id="PTHR31190">
    <property type="entry name" value="DNA-BINDING DOMAIN"/>
    <property type="match status" value="1"/>
</dbReference>
<protein>
    <submittedName>
        <fullName evidence="8">DNA-binding transcription factor</fullName>
    </submittedName>
</protein>
<evidence type="ECO:0000313" key="8">
    <source>
        <dbReference type="EMBL" id="GAA0167399.1"/>
    </source>
</evidence>
<evidence type="ECO:0000256" key="2">
    <source>
        <dbReference type="ARBA" id="ARBA00022821"/>
    </source>
</evidence>
<sequence>MQRSTYFNNHPSPPLNPPTQWWTDEREIDVMVAALSNVLNGNTSPSTYYDHTTSSSSASPNASFFDPNDAFLPVLAESDTCEFCKIKGCLGCNFFAPPSTEKDKNMKNVNDDLKVSNKNGVIKKKKKNYRGVRQRPWGKWAAEIRDPRKAARVWLGTFVTAEDAARAYDRAAIEFRGPRAKLNFVFSDYLSTTQQQGIPEQQQQKQLQQNNNVRVSDNNVVFEQVKLPSMEGMMNKEHEFWELLGEDDMREWMMICDNARIHSSASSASHNVRSL</sequence>
<keyword evidence="2" id="KW-0611">Plant defense</keyword>
<keyword evidence="3" id="KW-0805">Transcription regulation</keyword>
<accession>A0AAV3QTS3</accession>
<keyword evidence="4 8" id="KW-0238">DNA-binding</keyword>
<gene>
    <name evidence="8" type="ORF">LIER_22344</name>
</gene>
<proteinExistence type="predicted"/>
<evidence type="ECO:0000256" key="3">
    <source>
        <dbReference type="ARBA" id="ARBA00023015"/>
    </source>
</evidence>
<dbReference type="FunFam" id="3.30.730.10:FF:000001">
    <property type="entry name" value="Ethylene-responsive transcription factor 2"/>
    <property type="match status" value="1"/>
</dbReference>
<dbReference type="EMBL" id="BAABME010006079">
    <property type="protein sequence ID" value="GAA0167399.1"/>
    <property type="molecule type" value="Genomic_DNA"/>
</dbReference>
<comment type="caution">
    <text evidence="8">The sequence shown here is derived from an EMBL/GenBank/DDBJ whole genome shotgun (WGS) entry which is preliminary data.</text>
</comment>
<evidence type="ECO:0000259" key="7">
    <source>
        <dbReference type="PROSITE" id="PS51032"/>
    </source>
</evidence>
<dbReference type="Proteomes" id="UP001454036">
    <property type="component" value="Unassembled WGS sequence"/>
</dbReference>